<evidence type="ECO:0000259" key="1">
    <source>
        <dbReference type="Pfam" id="PF06439"/>
    </source>
</evidence>
<keyword evidence="3" id="KW-1185">Reference proteome</keyword>
<dbReference type="InterPro" id="IPR010496">
    <property type="entry name" value="AL/BT2_dom"/>
</dbReference>
<accession>A0A6I6K1H9</accession>
<sequence>MTFNLLIQQPVFINMVKKKIKQMKQKKLSGLAAVVLLTILSIQFSVAQSHNQLSQKEKAEGWQLLFNGKDFTGWRGVNKDVFPAKGWAVKNNTITCTGEDGGSIITKEKFGDFELSWQWKMVSPAANSGIKYFVAEREGDTGGYGYGIEYQLLDDPEYIKSGQMKTNDFHTTGAAYELYPPSPDKKTKKMGDWNSSRIVSKNGKVEHWLNGKKVLEYDRFSSSFEEKVAASKFKDVTNFGQHTEGHILLQDHDSEIYFRNIKLKKL</sequence>
<dbReference type="Proteomes" id="UP000428260">
    <property type="component" value="Chromosome"/>
</dbReference>
<dbReference type="EMBL" id="CP046401">
    <property type="protein sequence ID" value="QGY45303.1"/>
    <property type="molecule type" value="Genomic_DNA"/>
</dbReference>
<feature type="domain" description="3-keto-alpha-glucoside-1,2-lyase/3-keto-2-hydroxy-glucal hydratase" evidence="1">
    <location>
        <begin position="61"/>
        <end position="264"/>
    </location>
</feature>
<dbReference type="Gene3D" id="2.60.120.560">
    <property type="entry name" value="Exo-inulinase, domain 1"/>
    <property type="match status" value="1"/>
</dbReference>
<dbReference type="GO" id="GO:0016787">
    <property type="term" value="F:hydrolase activity"/>
    <property type="evidence" value="ECO:0007669"/>
    <property type="project" value="InterPro"/>
</dbReference>
<dbReference type="Pfam" id="PF06439">
    <property type="entry name" value="3keto-disac_hyd"/>
    <property type="match status" value="1"/>
</dbReference>
<dbReference type="KEGG" id="mcos:GM418_16970"/>
<name>A0A6I6K1H9_9BACT</name>
<gene>
    <name evidence="2" type="ORF">GM418_16970</name>
</gene>
<proteinExistence type="predicted"/>
<dbReference type="AlphaFoldDB" id="A0A6I6K1H9"/>
<organism evidence="2 3">
    <name type="scientific">Maribellus comscasis</name>
    <dbReference type="NCBI Taxonomy" id="2681766"/>
    <lineage>
        <taxon>Bacteria</taxon>
        <taxon>Pseudomonadati</taxon>
        <taxon>Bacteroidota</taxon>
        <taxon>Bacteroidia</taxon>
        <taxon>Marinilabiliales</taxon>
        <taxon>Prolixibacteraceae</taxon>
        <taxon>Maribellus</taxon>
    </lineage>
</organism>
<evidence type="ECO:0000313" key="2">
    <source>
        <dbReference type="EMBL" id="QGY45303.1"/>
    </source>
</evidence>
<reference evidence="2 3" key="1">
    <citation type="submission" date="2019-11" db="EMBL/GenBank/DDBJ databases">
        <authorList>
            <person name="Zheng R.K."/>
            <person name="Sun C.M."/>
        </authorList>
    </citation>
    <scope>NUCLEOTIDE SEQUENCE [LARGE SCALE GENOMIC DNA]</scope>
    <source>
        <strain evidence="2 3">WC007</strain>
    </source>
</reference>
<evidence type="ECO:0000313" key="3">
    <source>
        <dbReference type="Proteomes" id="UP000428260"/>
    </source>
</evidence>
<protein>
    <submittedName>
        <fullName evidence="2">DUF1080 domain-containing protein</fullName>
    </submittedName>
</protein>